<feature type="region of interest" description="Disordered" evidence="1">
    <location>
        <begin position="1"/>
        <end position="26"/>
    </location>
</feature>
<gene>
    <name evidence="2" type="ORF">SAMN04489711_1118</name>
</gene>
<dbReference type="STRING" id="1177982.SAMN04489711_1118"/>
<evidence type="ECO:0000256" key="1">
    <source>
        <dbReference type="SAM" id="MobiDB-lite"/>
    </source>
</evidence>
<dbReference type="Proteomes" id="UP000199119">
    <property type="component" value="Unassembled WGS sequence"/>
</dbReference>
<name>A0A1I2FIT0_9BURK</name>
<proteinExistence type="predicted"/>
<dbReference type="AlphaFoldDB" id="A0A1I2FIT0"/>
<evidence type="ECO:0000313" key="2">
    <source>
        <dbReference type="EMBL" id="SFF05175.1"/>
    </source>
</evidence>
<evidence type="ECO:0000313" key="3">
    <source>
        <dbReference type="Proteomes" id="UP000199119"/>
    </source>
</evidence>
<protein>
    <submittedName>
        <fullName evidence="2">Uncharacterized protein</fullName>
    </submittedName>
</protein>
<sequence>MRSAPAGSASRPGQRRQARQVQQRLARAERLQAEALRQRLARRAVPVNDAEPLPRID</sequence>
<reference evidence="3" key="1">
    <citation type="submission" date="2016-10" db="EMBL/GenBank/DDBJ databases">
        <authorList>
            <person name="Varghese N."/>
            <person name="Submissions S."/>
        </authorList>
    </citation>
    <scope>NUCLEOTIDE SEQUENCE [LARGE SCALE GENOMIC DNA]</scope>
    <source>
        <strain evidence="3">DSM 27981</strain>
    </source>
</reference>
<dbReference type="RefSeq" id="WP_175518521.1">
    <property type="nucleotide sequence ID" value="NZ_FONX01000011.1"/>
</dbReference>
<accession>A0A1I2FIT0</accession>
<keyword evidence="3" id="KW-1185">Reference proteome</keyword>
<organism evidence="2 3">
    <name type="scientific">Paracidovorax wautersii</name>
    <dbReference type="NCBI Taxonomy" id="1177982"/>
    <lineage>
        <taxon>Bacteria</taxon>
        <taxon>Pseudomonadati</taxon>
        <taxon>Pseudomonadota</taxon>
        <taxon>Betaproteobacteria</taxon>
        <taxon>Burkholderiales</taxon>
        <taxon>Comamonadaceae</taxon>
        <taxon>Paracidovorax</taxon>
    </lineage>
</organism>
<dbReference type="EMBL" id="FONX01000011">
    <property type="protein sequence ID" value="SFF05175.1"/>
    <property type="molecule type" value="Genomic_DNA"/>
</dbReference>